<feature type="non-terminal residue" evidence="1">
    <location>
        <position position="1"/>
    </location>
</feature>
<comment type="caution">
    <text evidence="1">The sequence shown here is derived from an EMBL/GenBank/DDBJ whole genome shotgun (WGS) entry which is preliminary data.</text>
</comment>
<accession>A0ACB7F375</accession>
<keyword evidence="2" id="KW-1185">Reference proteome</keyword>
<evidence type="ECO:0000313" key="2">
    <source>
        <dbReference type="Proteomes" id="UP000805704"/>
    </source>
</evidence>
<sequence length="642" mass="71418">WAKKDQPEEKVGQSKYYTAPDKMPVPKQKRVKKMRKGHVKSDEALDPSSIPDRTQEKAAQSQLLRLTTEKIKSRKKEGLIQGNVHKSVIPDGTLEKAAEGDATTLQNSADRLRSEVNTLWKRRETEIVAAAIKSSDNLSICLRHIDFLSLRPHELLDGEVNFDHYDGIVGCVNVHRSHWKFVMARKTIETFPAIPEEFNINPSRKDIAQQRRQMAEDILLASAKVPFGDTVFLGVSTQQNVMSVSVVRVKPLAVGMLALNCSKALSEELLRHTDCGPTCSPASLHWSSVWDAWSRLGEMSSERAMAAYVDEMKKVAQEVIDTMPMNEKTASLFHHFEPLYLVIDDMPRPPESLLTLRGLKGGEHADRPAEMKDEDKEPDALKEDSFPDGADPDQEFNVAELTANTILNDSIAASEGLVLTSDSESEIFCDSVDSMEQLSNVKIPAVKSNGFHNGHVSLESSPDQSQQLEGRLEVRQVGAGQGGEGADDGKGHGHNRRSRDTGREGSYHNWRERGVPQGSPRREAPGGGGGAGRGGGDGSEVGVERLYDAQLQQQIILALRRLREDMRSVMERLEVVERLAATHTQSSEWRPCLQCAASQHEERWWPFDVSGQTVLLFLLWPFVAQGLVYLLKKAQKRSRISS</sequence>
<gene>
    <name evidence="1" type="primary">ACBD5</name>
    <name evidence="1" type="ORF">GBF38_011449</name>
</gene>
<protein>
    <submittedName>
        <fullName evidence="1">Acyl-CoA-binding domain-containing protein 5</fullName>
    </submittedName>
</protein>
<dbReference type="Proteomes" id="UP000805704">
    <property type="component" value="Chromosome 18"/>
</dbReference>
<proteinExistence type="predicted"/>
<evidence type="ECO:0000313" key="1">
    <source>
        <dbReference type="EMBL" id="KAG8008903.1"/>
    </source>
</evidence>
<name>A0ACB7F375_NIBAL</name>
<reference evidence="1" key="1">
    <citation type="submission" date="2020-04" db="EMBL/GenBank/DDBJ databases">
        <title>A chromosome-scale assembly and high-density genetic map of the yellow drum (Nibea albiflora) genome.</title>
        <authorList>
            <person name="Xu D."/>
            <person name="Zhang W."/>
            <person name="Chen R."/>
            <person name="Tan P."/>
            <person name="Wang L."/>
            <person name="Song H."/>
            <person name="Tian L."/>
            <person name="Zhu Q."/>
            <person name="Wang B."/>
        </authorList>
    </citation>
    <scope>NUCLEOTIDE SEQUENCE</scope>
    <source>
        <strain evidence="1">ZJHYS-2018</strain>
    </source>
</reference>
<dbReference type="EMBL" id="CM024806">
    <property type="protein sequence ID" value="KAG8008903.1"/>
    <property type="molecule type" value="Genomic_DNA"/>
</dbReference>
<organism evidence="1 2">
    <name type="scientific">Nibea albiflora</name>
    <name type="common">Yellow drum</name>
    <name type="synonym">Corvina albiflora</name>
    <dbReference type="NCBI Taxonomy" id="240163"/>
    <lineage>
        <taxon>Eukaryota</taxon>
        <taxon>Metazoa</taxon>
        <taxon>Chordata</taxon>
        <taxon>Craniata</taxon>
        <taxon>Vertebrata</taxon>
        <taxon>Euteleostomi</taxon>
        <taxon>Actinopterygii</taxon>
        <taxon>Neopterygii</taxon>
        <taxon>Teleostei</taxon>
        <taxon>Neoteleostei</taxon>
        <taxon>Acanthomorphata</taxon>
        <taxon>Eupercaria</taxon>
        <taxon>Sciaenidae</taxon>
        <taxon>Nibea</taxon>
    </lineage>
</organism>